<sequence>MSSKWDTKDVDEFDEVQGRDNSSAKNNQVATTTIRIAPPSVSEKNDRRAVRDRTRRRRPRKLRIDDDRDDGTTGSSTAENDIAKRRFIYEPDIASFVSGCIPGVSIATAVTEGGISSPSIRRRSLPLLSFLSSTHLAAAEKKRKEVDREKRNSMAEEEARKALLLNPIVPTGGGQVETTQLGVVETPPPPSNEGTRAAMTSTTTIAIEGKSNILMPPLLRDFLREIRK</sequence>
<evidence type="ECO:0000313" key="3">
    <source>
        <dbReference type="Proteomes" id="UP001530377"/>
    </source>
</evidence>
<evidence type="ECO:0000313" key="2">
    <source>
        <dbReference type="EMBL" id="KAL3817345.1"/>
    </source>
</evidence>
<evidence type="ECO:0000256" key="1">
    <source>
        <dbReference type="SAM" id="MobiDB-lite"/>
    </source>
</evidence>
<proteinExistence type="predicted"/>
<name>A0ABD3RYR6_9STRA</name>
<organism evidence="2 3">
    <name type="scientific">Cyclostephanos tholiformis</name>
    <dbReference type="NCBI Taxonomy" id="382380"/>
    <lineage>
        <taxon>Eukaryota</taxon>
        <taxon>Sar</taxon>
        <taxon>Stramenopiles</taxon>
        <taxon>Ochrophyta</taxon>
        <taxon>Bacillariophyta</taxon>
        <taxon>Coscinodiscophyceae</taxon>
        <taxon>Thalassiosirophycidae</taxon>
        <taxon>Stephanodiscales</taxon>
        <taxon>Stephanodiscaceae</taxon>
        <taxon>Cyclostephanos</taxon>
    </lineage>
</organism>
<feature type="region of interest" description="Disordered" evidence="1">
    <location>
        <begin position="1"/>
        <end position="78"/>
    </location>
</feature>
<comment type="caution">
    <text evidence="2">The sequence shown here is derived from an EMBL/GenBank/DDBJ whole genome shotgun (WGS) entry which is preliminary data.</text>
</comment>
<keyword evidence="3" id="KW-1185">Reference proteome</keyword>
<feature type="compositionally biased region" description="Polar residues" evidence="1">
    <location>
        <begin position="19"/>
        <end position="34"/>
    </location>
</feature>
<dbReference type="Proteomes" id="UP001530377">
    <property type="component" value="Unassembled WGS sequence"/>
</dbReference>
<feature type="compositionally biased region" description="Basic and acidic residues" evidence="1">
    <location>
        <begin position="43"/>
        <end position="52"/>
    </location>
</feature>
<protein>
    <submittedName>
        <fullName evidence="2">Uncharacterized protein</fullName>
    </submittedName>
</protein>
<dbReference type="EMBL" id="JALLPB020000108">
    <property type="protein sequence ID" value="KAL3817345.1"/>
    <property type="molecule type" value="Genomic_DNA"/>
</dbReference>
<gene>
    <name evidence="2" type="ORF">ACHAXA_006611</name>
</gene>
<reference evidence="2 3" key="1">
    <citation type="submission" date="2024-10" db="EMBL/GenBank/DDBJ databases">
        <title>Updated reference genomes for cyclostephanoid diatoms.</title>
        <authorList>
            <person name="Roberts W.R."/>
            <person name="Alverson A.J."/>
        </authorList>
    </citation>
    <scope>NUCLEOTIDE SEQUENCE [LARGE SCALE GENOMIC DNA]</scope>
    <source>
        <strain evidence="2 3">AJA228-03</strain>
    </source>
</reference>
<feature type="compositionally biased region" description="Basic and acidic residues" evidence="1">
    <location>
        <begin position="1"/>
        <end position="10"/>
    </location>
</feature>
<accession>A0ABD3RYR6</accession>
<dbReference type="AlphaFoldDB" id="A0ABD3RYR6"/>